<evidence type="ECO:0000256" key="4">
    <source>
        <dbReference type="ARBA" id="ARBA00022692"/>
    </source>
</evidence>
<organism evidence="14 15">
    <name type="scientific">Leptomonas pyrrhocoris</name>
    <name type="common">Firebug parasite</name>
    <dbReference type="NCBI Taxonomy" id="157538"/>
    <lineage>
        <taxon>Eukaryota</taxon>
        <taxon>Discoba</taxon>
        <taxon>Euglenozoa</taxon>
        <taxon>Kinetoplastea</taxon>
        <taxon>Metakinetoplastina</taxon>
        <taxon>Trypanosomatida</taxon>
        <taxon>Trypanosomatidae</taxon>
        <taxon>Leishmaniinae</taxon>
        <taxon>Leptomonas</taxon>
    </lineage>
</organism>
<evidence type="ECO:0000256" key="2">
    <source>
        <dbReference type="ARBA" id="ARBA00010929"/>
    </source>
</evidence>
<accession>A0A0M9G3D2</accession>
<dbReference type="GeneID" id="26904072"/>
<dbReference type="PROSITE" id="PS51257">
    <property type="entry name" value="PROKAR_LIPOPROTEIN"/>
    <property type="match status" value="1"/>
</dbReference>
<dbReference type="PANTHER" id="PTHR31764:SF0">
    <property type="entry name" value="GENERATIVE CELL SPECIFIC-1_HAP2 DOMAIN-CONTAINING PROTEIN"/>
    <property type="match status" value="1"/>
</dbReference>
<dbReference type="VEuPathDB" id="TriTrypDB:LpyrH10_06_1510"/>
<protein>
    <recommendedName>
        <fullName evidence="13">Generative cell specific-1/HAP2 domain-containing protein</fullName>
    </recommendedName>
</protein>
<keyword evidence="9" id="KW-1015">Disulfide bond</keyword>
<evidence type="ECO:0000256" key="9">
    <source>
        <dbReference type="ARBA" id="ARBA00023157"/>
    </source>
</evidence>
<keyword evidence="15" id="KW-1185">Reference proteome</keyword>
<dbReference type="OrthoDB" id="272303at2759"/>
<dbReference type="InterPro" id="IPR040326">
    <property type="entry name" value="HAP2/GCS1"/>
</dbReference>
<dbReference type="AlphaFoldDB" id="A0A0M9G3D2"/>
<sequence>MKRSVNCYVARSQRVLPICVCLGLLLLIVASAGCASAAAFTDGTSGGATGRAFVTHCEHAPESTAPASSTELGGCQRKLVVDLTLDDSTVAGSILEADVVVSAALNQAVFSEGEMASAGGTATTATTLQVTMPPFYIRFRRGGVQMRYGLTYLRDFPAALRDYVQALRAAMKCDDGVTRCPSYTPLSRSGETVAEAAPVVVANPLGVCCLCTSVECALSNDMCNASMRSYSCFRTAAALSICVREDGARYGGWSISAGSPYYALNTSVSGAGVPSTSFLLTTDKVDVQAGPSRMQLLQVSDVDTAVAGLRLNVSQRVLFTPLSGDRVAAGVSEWMLVPTGLVTAAGNECNKVGITPEYFYSLSSLSQCNAPNGACLANQLEDLRAADVASIAQGGGGNYLADYLGSFSQQTIGARRYLLDEVERSGGATLRWSTNADAITFIPVPVHGSLVSAFYAAGAAQISVAVANSGAYAGVYYVVVDNCTTSSAHVMHCDSGDGVGHACAAHVLVRGNSTTSSLFQMSSAADAVGETASCTIALRDAVNATLDSAYVSWTVETTTTTTAPPLTKAQQCQRCAFHNIHCLFHGVCEWQMLVWTVVALVVTWCPYAILAYWRVAWQLRTKCGI</sequence>
<dbReference type="GO" id="GO:0007338">
    <property type="term" value="P:single fertilization"/>
    <property type="evidence" value="ECO:0007669"/>
    <property type="project" value="UniProtKB-KW"/>
</dbReference>
<keyword evidence="10" id="KW-0278">Fertilization</keyword>
<evidence type="ECO:0000256" key="8">
    <source>
        <dbReference type="ARBA" id="ARBA00023136"/>
    </source>
</evidence>
<keyword evidence="6 11" id="KW-1133">Transmembrane helix</keyword>
<dbReference type="OMA" id="ILAYWRM"/>
<comment type="similarity">
    <text evidence="2">Belongs to the HAP2/GCS1 family.</text>
</comment>
<comment type="subcellular location">
    <subcellularLocation>
        <location evidence="1">Cell membrane</location>
        <topology evidence="1">Single-pass type I membrane protein</topology>
    </subcellularLocation>
</comment>
<evidence type="ECO:0000256" key="3">
    <source>
        <dbReference type="ARBA" id="ARBA00022475"/>
    </source>
</evidence>
<keyword evidence="4 11" id="KW-0812">Transmembrane</keyword>
<evidence type="ECO:0000256" key="12">
    <source>
        <dbReference type="SAM" id="SignalP"/>
    </source>
</evidence>
<keyword evidence="8 11" id="KW-0472">Membrane</keyword>
<dbReference type="PANTHER" id="PTHR31764">
    <property type="entry name" value="PROTEIN HAPLESS 2"/>
    <property type="match status" value="1"/>
</dbReference>
<dbReference type="RefSeq" id="XP_015659846.1">
    <property type="nucleotide sequence ID" value="XM_015801226.1"/>
</dbReference>
<evidence type="ECO:0000256" key="7">
    <source>
        <dbReference type="ARBA" id="ARBA00023121"/>
    </source>
</evidence>
<evidence type="ECO:0000259" key="13">
    <source>
        <dbReference type="Pfam" id="PF10699"/>
    </source>
</evidence>
<dbReference type="GO" id="GO:0008289">
    <property type="term" value="F:lipid binding"/>
    <property type="evidence" value="ECO:0007669"/>
    <property type="project" value="UniProtKB-KW"/>
</dbReference>
<evidence type="ECO:0000256" key="6">
    <source>
        <dbReference type="ARBA" id="ARBA00022989"/>
    </source>
</evidence>
<name>A0A0M9G3D2_LEPPY</name>
<dbReference type="Pfam" id="PF10699">
    <property type="entry name" value="HAP2-GCS1"/>
    <property type="match status" value="1"/>
</dbReference>
<evidence type="ECO:0000256" key="11">
    <source>
        <dbReference type="SAM" id="Phobius"/>
    </source>
</evidence>
<evidence type="ECO:0000256" key="5">
    <source>
        <dbReference type="ARBA" id="ARBA00022729"/>
    </source>
</evidence>
<dbReference type="EMBL" id="LGTL01000006">
    <property type="protein sequence ID" value="KPA81407.1"/>
    <property type="molecule type" value="Genomic_DNA"/>
</dbReference>
<feature type="signal peptide" evidence="12">
    <location>
        <begin position="1"/>
        <end position="37"/>
    </location>
</feature>
<feature type="transmembrane region" description="Helical" evidence="11">
    <location>
        <begin position="592"/>
        <end position="613"/>
    </location>
</feature>
<feature type="chain" id="PRO_5005836248" description="Generative cell specific-1/HAP2 domain-containing protein" evidence="12">
    <location>
        <begin position="38"/>
        <end position="625"/>
    </location>
</feature>
<reference evidence="14 15" key="1">
    <citation type="submission" date="2015-07" db="EMBL/GenBank/DDBJ databases">
        <title>High-quality genome of monoxenous trypanosomatid Leptomonas pyrrhocoris.</title>
        <authorList>
            <person name="Flegontov P."/>
            <person name="Butenko A."/>
            <person name="Firsov S."/>
            <person name="Vlcek C."/>
            <person name="Logacheva M.D."/>
            <person name="Field M."/>
            <person name="Filatov D."/>
            <person name="Flegontova O."/>
            <person name="Gerasimov E."/>
            <person name="Jackson A.P."/>
            <person name="Kelly S."/>
            <person name="Opperdoes F."/>
            <person name="O'Reilly A."/>
            <person name="Votypka J."/>
            <person name="Yurchenko V."/>
            <person name="Lukes J."/>
        </authorList>
    </citation>
    <scope>NUCLEOTIDE SEQUENCE [LARGE SCALE GENOMIC DNA]</scope>
    <source>
        <strain evidence="14">H10</strain>
    </source>
</reference>
<keyword evidence="5 12" id="KW-0732">Signal</keyword>
<dbReference type="GO" id="GO:0005886">
    <property type="term" value="C:plasma membrane"/>
    <property type="evidence" value="ECO:0007669"/>
    <property type="project" value="UniProtKB-SubCell"/>
</dbReference>
<dbReference type="Proteomes" id="UP000037923">
    <property type="component" value="Unassembled WGS sequence"/>
</dbReference>
<evidence type="ECO:0000313" key="15">
    <source>
        <dbReference type="Proteomes" id="UP000037923"/>
    </source>
</evidence>
<proteinExistence type="inferred from homology"/>
<evidence type="ECO:0000313" key="14">
    <source>
        <dbReference type="EMBL" id="KPA81407.1"/>
    </source>
</evidence>
<evidence type="ECO:0000256" key="1">
    <source>
        <dbReference type="ARBA" id="ARBA00004251"/>
    </source>
</evidence>
<comment type="caution">
    <text evidence="14">The sequence shown here is derived from an EMBL/GenBank/DDBJ whole genome shotgun (WGS) entry which is preliminary data.</text>
</comment>
<dbReference type="InterPro" id="IPR018928">
    <property type="entry name" value="HAP2/GCS1_dom"/>
</dbReference>
<evidence type="ECO:0000256" key="10">
    <source>
        <dbReference type="ARBA" id="ARBA00023279"/>
    </source>
</evidence>
<feature type="domain" description="Generative cell specific-1/HAP2" evidence="13">
    <location>
        <begin position="75"/>
        <end position="588"/>
    </location>
</feature>
<keyword evidence="3" id="KW-1003">Cell membrane</keyword>
<keyword evidence="7" id="KW-0446">Lipid-binding</keyword>
<gene>
    <name evidence="14" type="ORF">ABB37_03781</name>
</gene>